<evidence type="ECO:0000313" key="2">
    <source>
        <dbReference type="Proteomes" id="UP000015102"/>
    </source>
</evidence>
<dbReference type="InterPro" id="IPR036397">
    <property type="entry name" value="RNaseH_sf"/>
</dbReference>
<dbReference type="HOGENOM" id="CLU_2349075_0_0_1"/>
<organism evidence="1 2">
    <name type="scientific">Megaselia scalaris</name>
    <name type="common">Humpbacked fly</name>
    <name type="synonym">Phora scalaris</name>
    <dbReference type="NCBI Taxonomy" id="36166"/>
    <lineage>
        <taxon>Eukaryota</taxon>
        <taxon>Metazoa</taxon>
        <taxon>Ecdysozoa</taxon>
        <taxon>Arthropoda</taxon>
        <taxon>Hexapoda</taxon>
        <taxon>Insecta</taxon>
        <taxon>Pterygota</taxon>
        <taxon>Neoptera</taxon>
        <taxon>Endopterygota</taxon>
        <taxon>Diptera</taxon>
        <taxon>Brachycera</taxon>
        <taxon>Muscomorpha</taxon>
        <taxon>Platypezoidea</taxon>
        <taxon>Phoridae</taxon>
        <taxon>Megaseliini</taxon>
        <taxon>Megaselia</taxon>
    </lineage>
</organism>
<reference evidence="1" key="2">
    <citation type="submission" date="2015-06" db="UniProtKB">
        <authorList>
            <consortium name="EnsemblMetazoa"/>
        </authorList>
    </citation>
    <scope>IDENTIFICATION</scope>
</reference>
<reference evidence="2" key="1">
    <citation type="submission" date="2013-02" db="EMBL/GenBank/DDBJ databases">
        <authorList>
            <person name="Hughes D."/>
        </authorList>
    </citation>
    <scope>NUCLEOTIDE SEQUENCE</scope>
    <source>
        <strain>Durham</strain>
        <strain evidence="2">NC isolate 2 -- Noor lab</strain>
    </source>
</reference>
<name>T1H0N6_MEGSC</name>
<dbReference type="InterPro" id="IPR012337">
    <property type="entry name" value="RNaseH-like_sf"/>
</dbReference>
<dbReference type="Gene3D" id="3.30.420.10">
    <property type="entry name" value="Ribonuclease H-like superfamily/Ribonuclease H"/>
    <property type="match status" value="1"/>
</dbReference>
<dbReference type="EnsemblMetazoa" id="MESCA009717-RA">
    <property type="protein sequence ID" value="MESCA009717-PA"/>
    <property type="gene ID" value="MESCA009717"/>
</dbReference>
<dbReference type="AlphaFoldDB" id="T1H0N6"/>
<dbReference type="EMBL" id="CAQQ02197921">
    <property type="status" value="NOT_ANNOTATED_CDS"/>
    <property type="molecule type" value="Genomic_DNA"/>
</dbReference>
<evidence type="ECO:0008006" key="3">
    <source>
        <dbReference type="Google" id="ProtNLM"/>
    </source>
</evidence>
<protein>
    <recommendedName>
        <fullName evidence="3">RNase H type-1 domain-containing protein</fullName>
    </recommendedName>
</protein>
<sequence>MKSMFACSVDLVVREECAAHNFLDIVNKNIVICTDRKAAINAISSWVIKLKLVLDCVKMLNNLGNCNKVFLIWVPSHSNLEGNDIDERSTGVLLGRS</sequence>
<evidence type="ECO:0000313" key="1">
    <source>
        <dbReference type="EnsemblMetazoa" id="MESCA009717-PA"/>
    </source>
</evidence>
<dbReference type="SUPFAM" id="SSF53098">
    <property type="entry name" value="Ribonuclease H-like"/>
    <property type="match status" value="1"/>
</dbReference>
<accession>T1H0N6</accession>
<proteinExistence type="predicted"/>
<dbReference type="Proteomes" id="UP000015102">
    <property type="component" value="Unassembled WGS sequence"/>
</dbReference>
<dbReference type="EMBL" id="CAQQ02197922">
    <property type="status" value="NOT_ANNOTATED_CDS"/>
    <property type="molecule type" value="Genomic_DNA"/>
</dbReference>
<keyword evidence="2" id="KW-1185">Reference proteome</keyword>
<dbReference type="GO" id="GO:0003676">
    <property type="term" value="F:nucleic acid binding"/>
    <property type="evidence" value="ECO:0007669"/>
    <property type="project" value="InterPro"/>
</dbReference>